<keyword evidence="1" id="KW-0479">Metal-binding</keyword>
<dbReference type="PANTHER" id="PTHR25462:SF305">
    <property type="entry name" value="RING-TYPE DOMAIN-CONTAINING PROTEIN"/>
    <property type="match status" value="1"/>
</dbReference>
<dbReference type="SMART" id="SM00336">
    <property type="entry name" value="BBOX"/>
    <property type="match status" value="2"/>
</dbReference>
<evidence type="ECO:0000256" key="2">
    <source>
        <dbReference type="SAM" id="Coils"/>
    </source>
</evidence>
<evidence type="ECO:0000313" key="4">
    <source>
        <dbReference type="EnsemblMetazoa" id="G12041.5:cds"/>
    </source>
</evidence>
<evidence type="ECO:0000259" key="3">
    <source>
        <dbReference type="PROSITE" id="PS50119"/>
    </source>
</evidence>
<dbReference type="GO" id="GO:0005654">
    <property type="term" value="C:nucleoplasm"/>
    <property type="evidence" value="ECO:0007669"/>
    <property type="project" value="TreeGrafter"/>
</dbReference>
<dbReference type="EnsemblMetazoa" id="G12041.5">
    <property type="protein sequence ID" value="G12041.5:cds"/>
    <property type="gene ID" value="G12041"/>
</dbReference>
<dbReference type="SUPFAM" id="SSF57845">
    <property type="entry name" value="B-box zinc-binding domain"/>
    <property type="match status" value="1"/>
</dbReference>
<dbReference type="EnsemblMetazoa" id="G12041.1">
    <property type="protein sequence ID" value="G12041.1:cds"/>
    <property type="gene ID" value="G12041"/>
</dbReference>
<dbReference type="PROSITE" id="PS50119">
    <property type="entry name" value="ZF_BBOX"/>
    <property type="match status" value="2"/>
</dbReference>
<name>A0A8W8I1A2_MAGGI</name>
<proteinExistence type="predicted"/>
<keyword evidence="1" id="KW-0862">Zinc</keyword>
<dbReference type="OMA" id="WMGGAGT"/>
<evidence type="ECO:0000313" key="5">
    <source>
        <dbReference type="Proteomes" id="UP000005408"/>
    </source>
</evidence>
<feature type="domain" description="B box-type" evidence="3">
    <location>
        <begin position="9"/>
        <end position="54"/>
    </location>
</feature>
<dbReference type="OrthoDB" id="342730at2759"/>
<reference evidence="4" key="1">
    <citation type="submission" date="2022-08" db="UniProtKB">
        <authorList>
            <consortium name="EnsemblMetazoa"/>
        </authorList>
    </citation>
    <scope>IDENTIFICATION</scope>
    <source>
        <strain evidence="4">05x7-T-G4-1.051#20</strain>
    </source>
</reference>
<feature type="coiled-coil region" evidence="2">
    <location>
        <begin position="159"/>
        <end position="204"/>
    </location>
</feature>
<organism evidence="4 5">
    <name type="scientific">Magallana gigas</name>
    <name type="common">Pacific oyster</name>
    <name type="synonym">Crassostrea gigas</name>
    <dbReference type="NCBI Taxonomy" id="29159"/>
    <lineage>
        <taxon>Eukaryota</taxon>
        <taxon>Metazoa</taxon>
        <taxon>Spiralia</taxon>
        <taxon>Lophotrochozoa</taxon>
        <taxon>Mollusca</taxon>
        <taxon>Bivalvia</taxon>
        <taxon>Autobranchia</taxon>
        <taxon>Pteriomorphia</taxon>
        <taxon>Ostreida</taxon>
        <taxon>Ostreoidea</taxon>
        <taxon>Ostreidae</taxon>
        <taxon>Magallana</taxon>
    </lineage>
</organism>
<dbReference type="Proteomes" id="UP000005408">
    <property type="component" value="Unassembled WGS sequence"/>
</dbReference>
<dbReference type="Pfam" id="PF00643">
    <property type="entry name" value="zf-B_box"/>
    <property type="match status" value="1"/>
</dbReference>
<accession>A0A8W8I1A2</accession>
<dbReference type="InterPro" id="IPR000315">
    <property type="entry name" value="Znf_B-box"/>
</dbReference>
<dbReference type="InterPro" id="IPR011042">
    <property type="entry name" value="6-blade_b-propeller_TolB-like"/>
</dbReference>
<dbReference type="Gene3D" id="3.30.160.60">
    <property type="entry name" value="Classic Zinc Finger"/>
    <property type="match status" value="1"/>
</dbReference>
<keyword evidence="1" id="KW-0863">Zinc-finger</keyword>
<dbReference type="AlphaFoldDB" id="A0A8W8I1A2"/>
<dbReference type="PANTHER" id="PTHR25462">
    <property type="entry name" value="BONUS, ISOFORM C-RELATED"/>
    <property type="match status" value="1"/>
</dbReference>
<dbReference type="GO" id="GO:0061630">
    <property type="term" value="F:ubiquitin protein ligase activity"/>
    <property type="evidence" value="ECO:0007669"/>
    <property type="project" value="TreeGrafter"/>
</dbReference>
<protein>
    <recommendedName>
        <fullName evidence="3">B box-type domain-containing protein</fullName>
    </recommendedName>
</protein>
<keyword evidence="2" id="KW-0175">Coiled coil</keyword>
<keyword evidence="5" id="KW-1185">Reference proteome</keyword>
<feature type="domain" description="B box-type" evidence="3">
    <location>
        <begin position="60"/>
        <end position="101"/>
    </location>
</feature>
<dbReference type="InterPro" id="IPR047153">
    <property type="entry name" value="TRIM45/56/19-like"/>
</dbReference>
<feature type="coiled-coil region" evidence="2">
    <location>
        <begin position="91"/>
        <end position="132"/>
    </location>
</feature>
<dbReference type="SUPFAM" id="SSF75011">
    <property type="entry name" value="3-carboxy-cis,cis-mucoante lactonizing enzyme"/>
    <property type="match status" value="1"/>
</dbReference>
<dbReference type="GO" id="GO:0008270">
    <property type="term" value="F:zinc ion binding"/>
    <property type="evidence" value="ECO:0007669"/>
    <property type="project" value="UniProtKB-KW"/>
</dbReference>
<sequence>MMESKNEAQHFVGCDLCQQPVSFFCRRCGVNLCDTCIAIHVRVKSTNVHEIVDFASKDDDDTCHCDSHPQNDCSAYCKTCDAPICILCVSIKHKSHEMSELSDKIEELLKVIAKENDRLQSSKNEVEKILDHTTKLLSSISSIYKQRKDEVTARGEEWHKQIEETVKKLHQELDDMQKEHEAVLQKQKKEFEELIGKMDEMNGKTVKLQKSKNVKEMQTFVPVIQNRKNLNEVSQYSFPTFYECKIDPTYLQTYFGYVEKMQVKKTLLLENEFKERELSGRRMLEVPTVTSVIDTGFPAEEEYKNRLYDMAITHDNKVWMGGAGTELKLFDLQGHLHHTVSIPTTGMYFCIYKKQVVYSDQPKKAVRMISDTDTVVTMFTTGDWMPRGVTSTASGDLLVCLRKDDQSKVVRYSSTGTVLQEIQYNSQCQPLYKSAYYITENVNGDIIVTDWDKKTVIAVDRLGIFRYSYSGVTFSTVTTDPVGHVIVTDLRGNKIHMLDRDGRFLRYIIPEGGIKYPRSVCILGDGEMMVGECMTGIAKRIKYIEE</sequence>
<dbReference type="Gene3D" id="2.120.10.30">
    <property type="entry name" value="TolB, C-terminal domain"/>
    <property type="match status" value="1"/>
</dbReference>
<evidence type="ECO:0000256" key="1">
    <source>
        <dbReference type="PROSITE-ProRule" id="PRU00024"/>
    </source>
</evidence>